<evidence type="ECO:0000313" key="3">
    <source>
        <dbReference type="EnsemblPlants" id="PGSC0003DMT400092864"/>
    </source>
</evidence>
<dbReference type="Pfam" id="PF20167">
    <property type="entry name" value="Transposase_32"/>
    <property type="match status" value="1"/>
</dbReference>
<evidence type="ECO:0000259" key="2">
    <source>
        <dbReference type="Pfam" id="PF20167"/>
    </source>
</evidence>
<feature type="domain" description="Putative plant transposon protein" evidence="2">
    <location>
        <begin position="135"/>
        <end position="324"/>
    </location>
</feature>
<dbReference type="Gramene" id="PGSC0003DMT400092864">
    <property type="protein sequence ID" value="PGSC0003DMT400092864"/>
    <property type="gene ID" value="PGSC0003DMG400042435"/>
</dbReference>
<proteinExistence type="predicted"/>
<dbReference type="GO" id="GO:0009579">
    <property type="term" value="C:thylakoid"/>
    <property type="evidence" value="ECO:0000318"/>
    <property type="project" value="GO_Central"/>
</dbReference>
<dbReference type="Proteomes" id="UP000011115">
    <property type="component" value="Unassembled WGS sequence"/>
</dbReference>
<feature type="compositionally biased region" description="Low complexity" evidence="1">
    <location>
        <begin position="378"/>
        <end position="404"/>
    </location>
</feature>
<evidence type="ECO:0000256" key="1">
    <source>
        <dbReference type="SAM" id="MobiDB-lite"/>
    </source>
</evidence>
<dbReference type="GO" id="GO:0009523">
    <property type="term" value="C:photosystem II"/>
    <property type="evidence" value="ECO:0000318"/>
    <property type="project" value="GO_Central"/>
</dbReference>
<feature type="compositionally biased region" description="Basic and acidic residues" evidence="1">
    <location>
        <begin position="10"/>
        <end position="20"/>
    </location>
</feature>
<accession>M1DQQ3</accession>
<reference evidence="4" key="1">
    <citation type="journal article" date="2011" name="Nature">
        <title>Genome sequence and analysis of the tuber crop potato.</title>
        <authorList>
            <consortium name="The Potato Genome Sequencing Consortium"/>
        </authorList>
    </citation>
    <scope>NUCLEOTIDE SEQUENCE [LARGE SCALE GENOMIC DNA]</scope>
    <source>
        <strain evidence="4">cv. DM1-3 516 R44</strain>
    </source>
</reference>
<dbReference type="HOGENOM" id="CLU_029307_12_3_1"/>
<feature type="region of interest" description="Disordered" evidence="1">
    <location>
        <begin position="1"/>
        <end position="68"/>
    </location>
</feature>
<dbReference type="InterPro" id="IPR046796">
    <property type="entry name" value="Transposase_32_dom"/>
</dbReference>
<dbReference type="PANTHER" id="PTHR33180:SF31">
    <property type="entry name" value="POLYPROTEIN PROTEIN"/>
    <property type="match status" value="1"/>
</dbReference>
<organism evidence="3 4">
    <name type="scientific">Solanum tuberosum</name>
    <name type="common">Potato</name>
    <dbReference type="NCBI Taxonomy" id="4113"/>
    <lineage>
        <taxon>Eukaryota</taxon>
        <taxon>Viridiplantae</taxon>
        <taxon>Streptophyta</taxon>
        <taxon>Embryophyta</taxon>
        <taxon>Tracheophyta</taxon>
        <taxon>Spermatophyta</taxon>
        <taxon>Magnoliopsida</taxon>
        <taxon>eudicotyledons</taxon>
        <taxon>Gunneridae</taxon>
        <taxon>Pentapetalae</taxon>
        <taxon>asterids</taxon>
        <taxon>lamiids</taxon>
        <taxon>Solanales</taxon>
        <taxon>Solanaceae</taxon>
        <taxon>Solanoideae</taxon>
        <taxon>Solaneae</taxon>
        <taxon>Solanum</taxon>
    </lineage>
</organism>
<protein>
    <recommendedName>
        <fullName evidence="2">Putative plant transposon protein domain-containing protein</fullName>
    </recommendedName>
</protein>
<name>M1DQQ3_SOLTU</name>
<sequence length="529" mass="59267">MRGGSNPPKWKGEELPPGDKGKRKKHIPREGVAIETHVEFSKLEDEEPLTHRRSRHQARSQCSPTRVPTAATLSEIDSVPAQIPPMIHVLPIVPPPRLLNRLKGDGVRNILEEKLLSMEGLEGKYPDVMDTLRYHEFEQFTRPRGSYIPSWVREFYIVFGELEPKSKNKANEFRPVKSVMVRGKEVDCNNEYINIVFSRPLHSALPYERLPIVQSLDDPKGWLDPLISDTTSRWIRVGAPIEKRDMNIAARFWFGFISNTIMSSQKESILRHPKATCFGSIMSRRRIDLGLLISQEMDMRAKQRLTSLPFPVMITELCRRAGVPQDTVRYIEVTPSSSTDIWHIEAEFIKEEDDGRRAVPTDISLDVDVGSLPTEAYSPTPTSCPSGTSAPSSSSQAPDTSSSSLPISITKAMIIKMGRFAQLVDTWATRVERSISGMIKGAILAALTPLKSSVEPLTVRFTASESRQGESFEVTVLKAEVADLRKDIDYRKYTNFSTLIGKADNLDAPDISVTTGDLHRDAIVDEVSD</sequence>
<feature type="region of interest" description="Disordered" evidence="1">
    <location>
        <begin position="370"/>
        <end position="404"/>
    </location>
</feature>
<dbReference type="AlphaFoldDB" id="M1DQQ3"/>
<dbReference type="PANTHER" id="PTHR33180">
    <property type="entry name" value="PHOTOSYSTEM II CP43 REACTION CENTER PROTEIN"/>
    <property type="match status" value="1"/>
</dbReference>
<reference evidence="3" key="2">
    <citation type="submission" date="2015-06" db="UniProtKB">
        <authorList>
            <consortium name="EnsemblPlants"/>
        </authorList>
    </citation>
    <scope>IDENTIFICATION</scope>
    <source>
        <strain evidence="3">DM1-3 516 R44</strain>
    </source>
</reference>
<keyword evidence="4" id="KW-1185">Reference proteome</keyword>
<dbReference type="PaxDb" id="4113-PGSC0003DMT400092864"/>
<dbReference type="EnsemblPlants" id="PGSC0003DMT400092864">
    <property type="protein sequence ID" value="PGSC0003DMT400092864"/>
    <property type="gene ID" value="PGSC0003DMG400042435"/>
</dbReference>
<evidence type="ECO:0000313" key="4">
    <source>
        <dbReference type="Proteomes" id="UP000011115"/>
    </source>
</evidence>
<dbReference type="InParanoid" id="M1DQQ3"/>